<dbReference type="GO" id="GO:0016020">
    <property type="term" value="C:membrane"/>
    <property type="evidence" value="ECO:0007669"/>
    <property type="project" value="UniProtKB-SubCell"/>
</dbReference>
<dbReference type="PROSITE" id="PS00761">
    <property type="entry name" value="SPASE_I_3"/>
    <property type="match status" value="1"/>
</dbReference>
<evidence type="ECO:0000256" key="1">
    <source>
        <dbReference type="ARBA" id="ARBA00000677"/>
    </source>
</evidence>
<feature type="domain" description="Peptidase S26" evidence="8">
    <location>
        <begin position="93"/>
        <end position="303"/>
    </location>
</feature>
<dbReference type="NCBIfam" id="TIGR02227">
    <property type="entry name" value="sigpep_I_bact"/>
    <property type="match status" value="1"/>
</dbReference>
<dbReference type="Pfam" id="PF10502">
    <property type="entry name" value="Peptidase_S26"/>
    <property type="match status" value="1"/>
</dbReference>
<dbReference type="AlphaFoldDB" id="A4JUA4"/>
<evidence type="ECO:0000256" key="6">
    <source>
        <dbReference type="PIRSR" id="PIRSR600223-1"/>
    </source>
</evidence>
<comment type="subcellular location">
    <subcellularLocation>
        <location evidence="7">Membrane</location>
        <topology evidence="7">Single-pass type II membrane protein</topology>
    </subcellularLocation>
</comment>
<dbReference type="SUPFAM" id="SSF51306">
    <property type="entry name" value="LexA/Signal peptidase"/>
    <property type="match status" value="1"/>
</dbReference>
<dbReference type="Gene3D" id="2.10.109.10">
    <property type="entry name" value="Umud Fragment, subunit A"/>
    <property type="match status" value="1"/>
</dbReference>
<dbReference type="GO" id="GO:0006465">
    <property type="term" value="P:signal peptide processing"/>
    <property type="evidence" value="ECO:0007669"/>
    <property type="project" value="InterPro"/>
</dbReference>
<dbReference type="HOGENOM" id="CLU_028723_1_1_4"/>
<sequence length="318" mass="35605">MSLFLYGAAFTVLGPVLVSVGRRRGETDEENSRLLSMGYSLGIWGPFLLLSYLLTIPRALLVAIALSGTLWILDRVVVARRGHRFTSGAARYGSDAFLLVCIICLLRFFIVEPFVVPSSSMRPTLVVSDFIIADRFAYGLRLPFTNKVIVAWGRPERGDVIVFQYPRDRSKTFVKRVIGLPGDVIEITGRSMTVNDEPLDVKPGGPESYESEDGEHVSVRRFSERVGRHEHDGFYQSEKEWIDRDLLSSYSATDGCHLAGETLRCVVGVGRYFVMGDNRDNSLDSRYWGYVPDDHILGRVDAIAINFSDLSRIALGLR</sequence>
<dbReference type="InterPro" id="IPR000223">
    <property type="entry name" value="Pept_S26A_signal_pept_1"/>
</dbReference>
<keyword evidence="7" id="KW-1133">Transmembrane helix</keyword>
<evidence type="ECO:0000256" key="4">
    <source>
        <dbReference type="ARBA" id="ARBA00019232"/>
    </source>
</evidence>
<dbReference type="EMBL" id="CP000617">
    <property type="protein sequence ID" value="ABO59857.1"/>
    <property type="molecule type" value="Genomic_DNA"/>
</dbReference>
<geneLocation type="plasmid" evidence="9 10">
    <name>pBVIE01</name>
</geneLocation>
<name>A4JUA4_BURVG</name>
<dbReference type="EC" id="3.4.21.89" evidence="3 7"/>
<evidence type="ECO:0000259" key="8">
    <source>
        <dbReference type="Pfam" id="PF10502"/>
    </source>
</evidence>
<dbReference type="GO" id="GO:0004252">
    <property type="term" value="F:serine-type endopeptidase activity"/>
    <property type="evidence" value="ECO:0007669"/>
    <property type="project" value="InterPro"/>
</dbReference>
<dbReference type="InterPro" id="IPR019533">
    <property type="entry name" value="Peptidase_S26"/>
</dbReference>
<dbReference type="PROSITE" id="PS00760">
    <property type="entry name" value="SPASE_I_2"/>
    <property type="match status" value="1"/>
</dbReference>
<comment type="caution">
    <text evidence="7">Lacks conserved residue(s) required for the propagation of feature annotation.</text>
</comment>
<proteinExistence type="inferred from homology"/>
<feature type="active site" evidence="6">
    <location>
        <position position="175"/>
    </location>
</feature>
<organism evidence="9 10">
    <name type="scientific">Burkholderia vietnamiensis (strain G4 / LMG 22486)</name>
    <name type="common">Burkholderia cepacia (strain R1808)</name>
    <dbReference type="NCBI Taxonomy" id="269482"/>
    <lineage>
        <taxon>Bacteria</taxon>
        <taxon>Pseudomonadati</taxon>
        <taxon>Pseudomonadota</taxon>
        <taxon>Betaproteobacteria</taxon>
        <taxon>Burkholderiales</taxon>
        <taxon>Burkholderiaceae</taxon>
        <taxon>Burkholderia</taxon>
        <taxon>Burkholderia cepacia complex</taxon>
    </lineage>
</organism>
<dbReference type="MEROPS" id="S26.001"/>
<keyword evidence="7" id="KW-0645">Protease</keyword>
<evidence type="ECO:0000256" key="3">
    <source>
        <dbReference type="ARBA" id="ARBA00013208"/>
    </source>
</evidence>
<dbReference type="PRINTS" id="PR00727">
    <property type="entry name" value="LEADERPTASE"/>
</dbReference>
<comment type="similarity">
    <text evidence="2 7">Belongs to the peptidase S26 family.</text>
</comment>
<evidence type="ECO:0000313" key="9">
    <source>
        <dbReference type="EMBL" id="ABO59857.1"/>
    </source>
</evidence>
<dbReference type="Proteomes" id="UP000002287">
    <property type="component" value="Plasmid pBVIE01"/>
</dbReference>
<feature type="transmembrane region" description="Helical" evidence="7">
    <location>
        <begin position="43"/>
        <end position="73"/>
    </location>
</feature>
<accession>A4JUA4</accession>
<feature type="transmembrane region" description="Helical" evidence="7">
    <location>
        <begin position="94"/>
        <end position="116"/>
    </location>
</feature>
<dbReference type="InterPro" id="IPR036286">
    <property type="entry name" value="LexA/Signal_pep-like_sf"/>
</dbReference>
<evidence type="ECO:0000256" key="7">
    <source>
        <dbReference type="RuleBase" id="RU362042"/>
    </source>
</evidence>
<dbReference type="PANTHER" id="PTHR43390:SF1">
    <property type="entry name" value="CHLOROPLAST PROCESSING PEPTIDASE"/>
    <property type="match status" value="1"/>
</dbReference>
<evidence type="ECO:0000256" key="5">
    <source>
        <dbReference type="ARBA" id="ARBA00022801"/>
    </source>
</evidence>
<keyword evidence="5 7" id="KW-0378">Hydrolase</keyword>
<keyword evidence="9" id="KW-0614">Plasmid</keyword>
<protein>
    <recommendedName>
        <fullName evidence="4 7">Signal peptidase I</fullName>
        <ecNumber evidence="3 7">3.4.21.89</ecNumber>
    </recommendedName>
</protein>
<evidence type="ECO:0000256" key="2">
    <source>
        <dbReference type="ARBA" id="ARBA00009370"/>
    </source>
</evidence>
<keyword evidence="7" id="KW-0472">Membrane</keyword>
<dbReference type="InterPro" id="IPR019758">
    <property type="entry name" value="Pept_S26A_signal_pept_1_CS"/>
</dbReference>
<dbReference type="CDD" id="cd06530">
    <property type="entry name" value="S26_SPase_I"/>
    <property type="match status" value="1"/>
</dbReference>
<feature type="active site" evidence="6">
    <location>
        <position position="120"/>
    </location>
</feature>
<evidence type="ECO:0000313" key="10">
    <source>
        <dbReference type="Proteomes" id="UP000002287"/>
    </source>
</evidence>
<comment type="catalytic activity">
    <reaction evidence="1 7">
        <text>Cleavage of hydrophobic, N-terminal signal or leader sequences from secreted and periplasmic proteins.</text>
        <dbReference type="EC" id="3.4.21.89"/>
    </reaction>
</comment>
<reference evidence="9 10" key="1">
    <citation type="submission" date="2007-03" db="EMBL/GenBank/DDBJ databases">
        <title>Complete sequence of plasmid pBVIE01 of Burkholderia vietnamiensis G4.</title>
        <authorList>
            <consortium name="US DOE Joint Genome Institute"/>
            <person name="Copeland A."/>
            <person name="Lucas S."/>
            <person name="Lapidus A."/>
            <person name="Barry K."/>
            <person name="Detter J.C."/>
            <person name="Glavina del Rio T."/>
            <person name="Hammon N."/>
            <person name="Israni S."/>
            <person name="Dalin E."/>
            <person name="Tice H."/>
            <person name="Pitluck S."/>
            <person name="Chain P."/>
            <person name="Malfatti S."/>
            <person name="Shin M."/>
            <person name="Vergez L."/>
            <person name="Schmutz J."/>
            <person name="Larimer F."/>
            <person name="Land M."/>
            <person name="Hauser L."/>
            <person name="Kyrpides N."/>
            <person name="Tiedje J."/>
            <person name="Richardson P."/>
        </authorList>
    </citation>
    <scope>NUCLEOTIDE SEQUENCE [LARGE SCALE GENOMIC DNA]</scope>
    <source>
        <strain evidence="10">G4 / LMG 22486</strain>
        <plasmid evidence="9 10">pBVIE01</plasmid>
    </source>
</reference>
<dbReference type="PANTHER" id="PTHR43390">
    <property type="entry name" value="SIGNAL PEPTIDASE I"/>
    <property type="match status" value="1"/>
</dbReference>
<dbReference type="InterPro" id="IPR019757">
    <property type="entry name" value="Pept_S26A_signal_pept_1_Lys-AS"/>
</dbReference>
<dbReference type="GO" id="GO:0009003">
    <property type="term" value="F:signal peptidase activity"/>
    <property type="evidence" value="ECO:0007669"/>
    <property type="project" value="UniProtKB-EC"/>
</dbReference>
<gene>
    <name evidence="9" type="ordered locus">Bcep1808_6971</name>
</gene>
<keyword evidence="7" id="KW-0812">Transmembrane</keyword>
<dbReference type="KEGG" id="bvi:Bcep1808_6971"/>